<accession>A0ABQ5I669</accession>
<sequence length="478" mass="54503">MAAVNDVPQLVDKNGGSYTAIAPKLEPRKFNNFEGSSDTKENRIIDLKLEYKTFRAKSTESISQTYTRYKTLLNELTNDGVNLSKHKINIGFVNSLPEKWLTFSQGLRNANHTQTLGLADIYGRFVYKDNLIQRRYFDTKKALITTPSSTPISTAFFSNNVIQDFQENYDDEVDERTSFQPKFTPKLIHCSINSNNQADQKFQKDYKAEYKKMKAKLALLEASSSSSQNPKTFQPKNKALADDDLTVEKCHARNDEWVDITMRKVNTLLSMDEDADWQNYLKYINIDLKFVEEQRLNLLSKYKKMIFELNKCRDELLILKQAKLDAVTFQIQNTKLTKLNHALQEQLKEEKKINEKWLTISKKVIEQLMAQSGLDLKMAELLASAAIFVKMGVLQIGISAMVIENKVKTLTITTFLFLAIKVLRATAFPEQTMSSPNHSTSDIEDAFSSMNILNYTLISSDYFPASSGSSSFNSSENS</sequence>
<reference evidence="1" key="1">
    <citation type="journal article" date="2022" name="Int. J. Mol. Sci.">
        <title>Draft Genome of Tanacetum Coccineum: Genomic Comparison of Closely Related Tanacetum-Family Plants.</title>
        <authorList>
            <person name="Yamashiro T."/>
            <person name="Shiraishi A."/>
            <person name="Nakayama K."/>
            <person name="Satake H."/>
        </authorList>
    </citation>
    <scope>NUCLEOTIDE SEQUENCE</scope>
</reference>
<proteinExistence type="predicted"/>
<name>A0ABQ5I669_9ASTR</name>
<evidence type="ECO:0000313" key="2">
    <source>
        <dbReference type="Proteomes" id="UP001151760"/>
    </source>
</evidence>
<dbReference type="Proteomes" id="UP001151760">
    <property type="component" value="Unassembled WGS sequence"/>
</dbReference>
<keyword evidence="2" id="KW-1185">Reference proteome</keyword>
<gene>
    <name evidence="1" type="ORF">Tco_1090707</name>
</gene>
<organism evidence="1 2">
    <name type="scientific">Tanacetum coccineum</name>
    <dbReference type="NCBI Taxonomy" id="301880"/>
    <lineage>
        <taxon>Eukaryota</taxon>
        <taxon>Viridiplantae</taxon>
        <taxon>Streptophyta</taxon>
        <taxon>Embryophyta</taxon>
        <taxon>Tracheophyta</taxon>
        <taxon>Spermatophyta</taxon>
        <taxon>Magnoliopsida</taxon>
        <taxon>eudicotyledons</taxon>
        <taxon>Gunneridae</taxon>
        <taxon>Pentapetalae</taxon>
        <taxon>asterids</taxon>
        <taxon>campanulids</taxon>
        <taxon>Asterales</taxon>
        <taxon>Asteraceae</taxon>
        <taxon>Asteroideae</taxon>
        <taxon>Anthemideae</taxon>
        <taxon>Anthemidinae</taxon>
        <taxon>Tanacetum</taxon>
    </lineage>
</organism>
<dbReference type="Pfam" id="PF14223">
    <property type="entry name" value="Retrotran_gag_2"/>
    <property type="match status" value="1"/>
</dbReference>
<reference evidence="1" key="2">
    <citation type="submission" date="2022-01" db="EMBL/GenBank/DDBJ databases">
        <authorList>
            <person name="Yamashiro T."/>
            <person name="Shiraishi A."/>
            <person name="Satake H."/>
            <person name="Nakayama K."/>
        </authorList>
    </citation>
    <scope>NUCLEOTIDE SEQUENCE</scope>
</reference>
<protein>
    <submittedName>
        <fullName evidence="1">Uncharacterized protein</fullName>
    </submittedName>
</protein>
<comment type="caution">
    <text evidence="1">The sequence shown here is derived from an EMBL/GenBank/DDBJ whole genome shotgun (WGS) entry which is preliminary data.</text>
</comment>
<dbReference type="EMBL" id="BQNB010020365">
    <property type="protein sequence ID" value="GJT95189.1"/>
    <property type="molecule type" value="Genomic_DNA"/>
</dbReference>
<evidence type="ECO:0000313" key="1">
    <source>
        <dbReference type="EMBL" id="GJT95189.1"/>
    </source>
</evidence>